<keyword evidence="6 11" id="KW-0808">Transferase</keyword>
<evidence type="ECO:0000256" key="7">
    <source>
        <dbReference type="ARBA" id="ARBA00022723"/>
    </source>
</evidence>
<organism evidence="13 14">
    <name type="scientific">Leisingera aquaemixtae</name>
    <dbReference type="NCBI Taxonomy" id="1396826"/>
    <lineage>
        <taxon>Bacteria</taxon>
        <taxon>Pseudomonadati</taxon>
        <taxon>Pseudomonadota</taxon>
        <taxon>Alphaproteobacteria</taxon>
        <taxon>Rhodobacterales</taxon>
        <taxon>Roseobacteraceae</taxon>
        <taxon>Leisingera</taxon>
    </lineage>
</organism>
<dbReference type="PANTHER" id="PTHR10192">
    <property type="entry name" value="MOLYBDOPTERIN BIOSYNTHESIS PROTEIN"/>
    <property type="match status" value="1"/>
</dbReference>
<dbReference type="AlphaFoldDB" id="A0A0P1H7K7"/>
<dbReference type="GO" id="GO:0006777">
    <property type="term" value="P:Mo-molybdopterin cofactor biosynthetic process"/>
    <property type="evidence" value="ECO:0007669"/>
    <property type="project" value="UniProtKB-UniRule"/>
</dbReference>
<dbReference type="Pfam" id="PF03453">
    <property type="entry name" value="MoeA_N"/>
    <property type="match status" value="1"/>
</dbReference>
<accession>A0A0P1H7K7</accession>
<keyword evidence="9 11" id="KW-0501">Molybdenum cofactor biosynthesis</keyword>
<evidence type="ECO:0000256" key="6">
    <source>
        <dbReference type="ARBA" id="ARBA00022679"/>
    </source>
</evidence>
<dbReference type="GO" id="GO:0046872">
    <property type="term" value="F:metal ion binding"/>
    <property type="evidence" value="ECO:0007669"/>
    <property type="project" value="UniProtKB-UniRule"/>
</dbReference>
<dbReference type="EC" id="2.10.1.1" evidence="11"/>
<dbReference type="InterPro" id="IPR005110">
    <property type="entry name" value="MoeA_linker/N"/>
</dbReference>
<dbReference type="SUPFAM" id="SSF63867">
    <property type="entry name" value="MoeA C-terminal domain-like"/>
    <property type="match status" value="1"/>
</dbReference>
<comment type="function">
    <text evidence="2 11">Catalyzes the insertion of molybdate into adenylated molybdopterin with the concomitant release of AMP.</text>
</comment>
<keyword evidence="8 11" id="KW-0460">Magnesium</keyword>
<evidence type="ECO:0000256" key="11">
    <source>
        <dbReference type="RuleBase" id="RU365090"/>
    </source>
</evidence>
<evidence type="ECO:0000256" key="2">
    <source>
        <dbReference type="ARBA" id="ARBA00002901"/>
    </source>
</evidence>
<dbReference type="Gene3D" id="2.40.340.10">
    <property type="entry name" value="MoeA, C-terminal, domain IV"/>
    <property type="match status" value="1"/>
</dbReference>
<dbReference type="PANTHER" id="PTHR10192:SF5">
    <property type="entry name" value="GEPHYRIN"/>
    <property type="match status" value="1"/>
</dbReference>
<dbReference type="RefSeq" id="WP_058285154.1">
    <property type="nucleotide sequence ID" value="NZ_CYSR01000010.1"/>
</dbReference>
<dbReference type="STRING" id="1396826.PHA8399_01091"/>
<comment type="pathway">
    <text evidence="3 11">Cofactor biosynthesis; molybdopterin biosynthesis.</text>
</comment>
<evidence type="ECO:0000256" key="4">
    <source>
        <dbReference type="ARBA" id="ARBA00010763"/>
    </source>
</evidence>
<dbReference type="GO" id="GO:0005829">
    <property type="term" value="C:cytosol"/>
    <property type="evidence" value="ECO:0007669"/>
    <property type="project" value="TreeGrafter"/>
</dbReference>
<evidence type="ECO:0000313" key="14">
    <source>
        <dbReference type="Proteomes" id="UP000051326"/>
    </source>
</evidence>
<evidence type="ECO:0000256" key="1">
    <source>
        <dbReference type="ARBA" id="ARBA00001946"/>
    </source>
</evidence>
<evidence type="ECO:0000256" key="8">
    <source>
        <dbReference type="ARBA" id="ARBA00022842"/>
    </source>
</evidence>
<dbReference type="SMART" id="SM00852">
    <property type="entry name" value="MoCF_biosynth"/>
    <property type="match status" value="1"/>
</dbReference>
<dbReference type="CDD" id="cd00887">
    <property type="entry name" value="MoeA"/>
    <property type="match status" value="1"/>
</dbReference>
<dbReference type="Gene3D" id="2.170.190.11">
    <property type="entry name" value="Molybdopterin biosynthesis moea protein, domain 3"/>
    <property type="match status" value="1"/>
</dbReference>
<evidence type="ECO:0000256" key="5">
    <source>
        <dbReference type="ARBA" id="ARBA00022505"/>
    </source>
</evidence>
<name>A0A0P1H7K7_9RHOB</name>
<dbReference type="InterPro" id="IPR038987">
    <property type="entry name" value="MoeA-like"/>
</dbReference>
<evidence type="ECO:0000256" key="3">
    <source>
        <dbReference type="ARBA" id="ARBA00005046"/>
    </source>
</evidence>
<comment type="cofactor">
    <cofactor evidence="1 11">
        <name>Mg(2+)</name>
        <dbReference type="ChEBI" id="CHEBI:18420"/>
    </cofactor>
</comment>
<reference evidence="13 14" key="1">
    <citation type="submission" date="2015-09" db="EMBL/GenBank/DDBJ databases">
        <authorList>
            <consortium name="Swine Surveillance"/>
        </authorList>
    </citation>
    <scope>NUCLEOTIDE SEQUENCE [LARGE SCALE GENOMIC DNA]</scope>
    <source>
        <strain evidence="13 14">CECT 8399</strain>
    </source>
</reference>
<dbReference type="InterPro" id="IPR036688">
    <property type="entry name" value="MoeA_C_domain_IV_sf"/>
</dbReference>
<feature type="domain" description="MoaB/Mog" evidence="12">
    <location>
        <begin position="488"/>
        <end position="625"/>
    </location>
</feature>
<keyword evidence="5 11" id="KW-0500">Molybdenum</keyword>
<dbReference type="GO" id="GO:0061599">
    <property type="term" value="F:molybdopterin molybdotransferase activity"/>
    <property type="evidence" value="ECO:0007669"/>
    <property type="project" value="UniProtKB-UniRule"/>
</dbReference>
<evidence type="ECO:0000259" key="12">
    <source>
        <dbReference type="SMART" id="SM00852"/>
    </source>
</evidence>
<dbReference type="SUPFAM" id="SSF53218">
    <property type="entry name" value="Molybdenum cofactor biosynthesis proteins"/>
    <property type="match status" value="1"/>
</dbReference>
<dbReference type="UniPathway" id="UPA00344"/>
<dbReference type="InterPro" id="IPR036425">
    <property type="entry name" value="MoaB/Mog-like_dom_sf"/>
</dbReference>
<dbReference type="InterPro" id="IPR001453">
    <property type="entry name" value="MoaB/Mog_dom"/>
</dbReference>
<dbReference type="Proteomes" id="UP000051326">
    <property type="component" value="Unassembled WGS sequence"/>
</dbReference>
<dbReference type="SUPFAM" id="SSF63882">
    <property type="entry name" value="MoeA N-terminal region -like"/>
    <property type="match status" value="1"/>
</dbReference>
<proteinExistence type="inferred from homology"/>
<evidence type="ECO:0000256" key="9">
    <source>
        <dbReference type="ARBA" id="ARBA00023150"/>
    </source>
</evidence>
<dbReference type="InterPro" id="IPR036135">
    <property type="entry name" value="MoeA_linker/N_sf"/>
</dbReference>
<dbReference type="PROSITE" id="PS01079">
    <property type="entry name" value="MOCF_BIOSYNTHESIS_2"/>
    <property type="match status" value="1"/>
</dbReference>
<evidence type="ECO:0000313" key="13">
    <source>
        <dbReference type="EMBL" id="CUH98975.1"/>
    </source>
</evidence>
<dbReference type="EMBL" id="CYSR01000010">
    <property type="protein sequence ID" value="CUH98975.1"/>
    <property type="molecule type" value="Genomic_DNA"/>
</dbReference>
<protein>
    <recommendedName>
        <fullName evidence="11">Molybdopterin molybdenumtransferase</fullName>
        <ecNumber evidence="11">2.10.1.1</ecNumber>
    </recommendedName>
</protein>
<gene>
    <name evidence="13" type="primary">moeA_1</name>
    <name evidence="13" type="ORF">PHA8399_01091</name>
</gene>
<dbReference type="InterPro" id="IPR005111">
    <property type="entry name" value="MoeA_C_domain_IV"/>
</dbReference>
<dbReference type="NCBIfam" id="NF045515">
    <property type="entry name" value="Glp_gephyrin"/>
    <property type="match status" value="1"/>
</dbReference>
<dbReference type="InterPro" id="IPR008284">
    <property type="entry name" value="MoCF_biosynth_CS"/>
</dbReference>
<dbReference type="NCBIfam" id="TIGR00177">
    <property type="entry name" value="molyb_syn"/>
    <property type="match status" value="1"/>
</dbReference>
<dbReference type="Pfam" id="PF00994">
    <property type="entry name" value="MoCF_biosynth"/>
    <property type="match status" value="1"/>
</dbReference>
<dbReference type="Pfam" id="PF03454">
    <property type="entry name" value="MoeA_C"/>
    <property type="match status" value="1"/>
</dbReference>
<sequence length="710" mass="76171">MSVFDTVLAVDWSAAKRKPPRESKDAIWLGVARGGTAEQQIYCRSRQEAEAWISSFLEQEQAARRRVLAAFDFPFGYPRGFARRITGSDDPFALWHWLEERIEDAEDGSNNRFDVASEMNRLFAGTGPFWGKPDQTRWPDIPYRKAGIAYKDVPERRRADLAAKAASSCFQLFFNPTVGSQVLMGLPVLQRLRLRHKAAVWPFENIAAAQIVFAEIWPGLIEPAVKAAMAVAGREEIRDRVQMRLLSQALSRLPAEELSEMLAAVPEEAQEEAWILGTGHDDRLNALARDEPGGLTPPPLSNDCFALPAGVDWTPVDDALALLRDRLGPVTGAETVPLADALGRVLAEDAAAKRANPPLPNTAVDGYGFAGGRAEGPHELPLVPGRAAAGVPFDGTVPEGSAIRVLTGAALPDGVDTVILEEDVNTDGTRIAFNGPLKQGANTRKAGEDVCAGERILPAGRVITPADLALASATGLAQLTVRLPLRVGVLSTGDELVEAGETAGKGQIFDANRPMLLALIRQLGFVPVDLGKAADDREALRAHLDGAAAQTDVILTSGGASAGDEDHMSALLREAGALQEWRIALKPGRPLALGMWQGTPVFGLPGNPVAALVCTLIFARPAMGLMAGAGWQEPQAFEVPAGFEKRKKPGRREYLRARVRDGRAEVFKSEGSGRISGLSWAEGLVELGDSAAEIKPGDPVRFLPYGSFSM</sequence>
<dbReference type="Gene3D" id="3.90.105.10">
    <property type="entry name" value="Molybdopterin biosynthesis moea protein, domain 2"/>
    <property type="match status" value="1"/>
</dbReference>
<dbReference type="FunFam" id="3.40.980.10:FF:000004">
    <property type="entry name" value="Molybdopterin molybdenumtransferase"/>
    <property type="match status" value="1"/>
</dbReference>
<dbReference type="Gene3D" id="3.40.980.10">
    <property type="entry name" value="MoaB/Mog-like domain"/>
    <property type="match status" value="1"/>
</dbReference>
<keyword evidence="7 11" id="KW-0479">Metal-binding</keyword>
<comment type="similarity">
    <text evidence="4 11">Belongs to the MoeA family.</text>
</comment>
<evidence type="ECO:0000256" key="10">
    <source>
        <dbReference type="ARBA" id="ARBA00047317"/>
    </source>
</evidence>
<comment type="catalytic activity">
    <reaction evidence="10">
        <text>adenylyl-molybdopterin + molybdate = Mo-molybdopterin + AMP + H(+)</text>
        <dbReference type="Rhea" id="RHEA:35047"/>
        <dbReference type="ChEBI" id="CHEBI:15378"/>
        <dbReference type="ChEBI" id="CHEBI:36264"/>
        <dbReference type="ChEBI" id="CHEBI:62727"/>
        <dbReference type="ChEBI" id="CHEBI:71302"/>
        <dbReference type="ChEBI" id="CHEBI:456215"/>
        <dbReference type="EC" id="2.10.1.1"/>
    </reaction>
</comment>